<sequence length="258" mass="27934">MYTRPRIIPVLLIDDGDLIKTKQFGSPTYLGDPVNAVKIFNRKGIDELAILDISATRLEKEPDFELLKDIASQAFMPLSYGGGIKSVEQVRKLIATGYEKIVINTEFVKNPEFIKAAVELAGGQSVVVSIDVKEINCQYKCAISDGREIIDASPVELAKKAEELGAGEIFLNSIDRDGMMQGYDIELVKNVADAVNIPVTACGGASGIQDLKRVLQEGKAHAAAAGSMFVFYGRLKAVLITVPTEAELTESGIYCAFI</sequence>
<evidence type="ECO:0000256" key="3">
    <source>
        <dbReference type="ARBA" id="ARBA00011152"/>
    </source>
</evidence>
<dbReference type="NCBIfam" id="NF038364">
    <property type="entry name" value="AglZ_HisF2_fam"/>
    <property type="match status" value="1"/>
</dbReference>
<comment type="pathway">
    <text evidence="1">Amino-acid biosynthesis; L-histidine biosynthesis; L-histidine from 5-phospho-alpha-D-ribose 1-diphosphate: step 5/9.</text>
</comment>
<dbReference type="SUPFAM" id="SSF51366">
    <property type="entry name" value="Ribulose-phoshate binding barrel"/>
    <property type="match status" value="1"/>
</dbReference>
<keyword evidence="6 11" id="KW-0368">Histidine biosynthesis</keyword>
<dbReference type="InterPro" id="IPR006062">
    <property type="entry name" value="His_biosynth"/>
</dbReference>
<evidence type="ECO:0000256" key="7">
    <source>
        <dbReference type="ARBA" id="ARBA00023239"/>
    </source>
</evidence>
<comment type="function">
    <text evidence="8">IGPS catalyzes the conversion of PRFAR and glutamine to IGP, AICAR and glutamate. The HisF subunit catalyzes the cyclization activity that produces IGP and AICAR from PRFAR using the ammonia provided by the HisH subunit.</text>
</comment>
<evidence type="ECO:0000313" key="12">
    <source>
        <dbReference type="EMBL" id="MCQ4812972.1"/>
    </source>
</evidence>
<dbReference type="EC" id="4.3.2.10" evidence="4"/>
<dbReference type="EMBL" id="JANFYT010000001">
    <property type="protein sequence ID" value="MCQ4812972.1"/>
    <property type="molecule type" value="Genomic_DNA"/>
</dbReference>
<comment type="catalytic activity">
    <reaction evidence="10">
        <text>5-[(5-phospho-1-deoxy-D-ribulos-1-ylimino)methylamino]-1-(5-phospho-beta-D-ribosyl)imidazole-4-carboxamide + L-glutamine = D-erythro-1-(imidazol-4-yl)glycerol 3-phosphate + 5-amino-1-(5-phospho-beta-D-ribosyl)imidazole-4-carboxamide + L-glutamate + H(+)</text>
        <dbReference type="Rhea" id="RHEA:24793"/>
        <dbReference type="ChEBI" id="CHEBI:15378"/>
        <dbReference type="ChEBI" id="CHEBI:29985"/>
        <dbReference type="ChEBI" id="CHEBI:58278"/>
        <dbReference type="ChEBI" id="CHEBI:58359"/>
        <dbReference type="ChEBI" id="CHEBI:58475"/>
        <dbReference type="ChEBI" id="CHEBI:58525"/>
        <dbReference type="EC" id="4.3.2.10"/>
    </reaction>
</comment>
<comment type="subunit">
    <text evidence="3">Heterodimer of HisH and HisF.</text>
</comment>
<dbReference type="PANTHER" id="PTHR21235:SF2">
    <property type="entry name" value="IMIDAZOLE GLYCEROL PHOSPHATE SYNTHASE HISHF"/>
    <property type="match status" value="1"/>
</dbReference>
<dbReference type="CDD" id="cd04731">
    <property type="entry name" value="HisF"/>
    <property type="match status" value="1"/>
</dbReference>
<keyword evidence="13" id="KW-1185">Reference proteome</keyword>
<comment type="caution">
    <text evidence="12">The sequence shown here is derived from an EMBL/GenBank/DDBJ whole genome shotgun (WGS) entry which is preliminary data.</text>
</comment>
<accession>A0AAW5JZ09</accession>
<dbReference type="PANTHER" id="PTHR21235">
    <property type="entry name" value="IMIDAZOLE GLYCEROL PHOSPHATE SYNTHASE SUBUNIT HISF/H IGP SYNTHASE SUBUNIT HISF/H"/>
    <property type="match status" value="1"/>
</dbReference>
<protein>
    <recommendedName>
        <fullName evidence="4">imidazole glycerol-phosphate synthase</fullName>
        <ecNumber evidence="4">4.3.2.10</ecNumber>
    </recommendedName>
    <alternativeName>
        <fullName evidence="9">IGP synthase cyclase subunit</fullName>
    </alternativeName>
</protein>
<keyword evidence="5 11" id="KW-0028">Amino-acid biosynthesis</keyword>
<dbReference type="InterPro" id="IPR011060">
    <property type="entry name" value="RibuloseP-bd_barrel"/>
</dbReference>
<evidence type="ECO:0000256" key="6">
    <source>
        <dbReference type="ARBA" id="ARBA00023102"/>
    </source>
</evidence>
<evidence type="ECO:0000256" key="2">
    <source>
        <dbReference type="ARBA" id="ARBA00009667"/>
    </source>
</evidence>
<reference evidence="12 13" key="1">
    <citation type="submission" date="2022-06" db="EMBL/GenBank/DDBJ databases">
        <title>Isolation of gut microbiota from human fecal samples.</title>
        <authorList>
            <person name="Pamer E.G."/>
            <person name="Barat B."/>
            <person name="Waligurski E."/>
            <person name="Medina S."/>
            <person name="Paddock L."/>
            <person name="Mostad J."/>
        </authorList>
    </citation>
    <scope>NUCLEOTIDE SEQUENCE [LARGE SCALE GENOMIC DNA]</scope>
    <source>
        <strain evidence="12 13">DFI.9.90</strain>
    </source>
</reference>
<dbReference type="Pfam" id="PF00977">
    <property type="entry name" value="His_biosynth"/>
    <property type="match status" value="1"/>
</dbReference>
<evidence type="ECO:0000256" key="4">
    <source>
        <dbReference type="ARBA" id="ARBA00012809"/>
    </source>
</evidence>
<organism evidence="12 13">
    <name type="scientific">Cloacibacillus evryensis</name>
    <dbReference type="NCBI Taxonomy" id="508460"/>
    <lineage>
        <taxon>Bacteria</taxon>
        <taxon>Thermotogati</taxon>
        <taxon>Synergistota</taxon>
        <taxon>Synergistia</taxon>
        <taxon>Synergistales</taxon>
        <taxon>Synergistaceae</taxon>
        <taxon>Cloacibacillus</taxon>
    </lineage>
</organism>
<dbReference type="Proteomes" id="UP001205919">
    <property type="component" value="Unassembled WGS sequence"/>
</dbReference>
<evidence type="ECO:0000256" key="1">
    <source>
        <dbReference type="ARBA" id="ARBA00005091"/>
    </source>
</evidence>
<dbReference type="AlphaFoldDB" id="A0AAW5JZ09"/>
<evidence type="ECO:0000256" key="8">
    <source>
        <dbReference type="ARBA" id="ARBA00025475"/>
    </source>
</evidence>
<gene>
    <name evidence="12" type="ORF">NE630_00880</name>
</gene>
<dbReference type="Gene3D" id="3.20.20.70">
    <property type="entry name" value="Aldolase class I"/>
    <property type="match status" value="1"/>
</dbReference>
<dbReference type="GO" id="GO:0000107">
    <property type="term" value="F:imidazoleglycerol-phosphate synthase activity"/>
    <property type="evidence" value="ECO:0007669"/>
    <property type="project" value="InterPro"/>
</dbReference>
<dbReference type="InterPro" id="IPR013785">
    <property type="entry name" value="Aldolase_TIM"/>
</dbReference>
<proteinExistence type="inferred from homology"/>
<evidence type="ECO:0000313" key="13">
    <source>
        <dbReference type="Proteomes" id="UP001205919"/>
    </source>
</evidence>
<dbReference type="GO" id="GO:0016829">
    <property type="term" value="F:lyase activity"/>
    <property type="evidence" value="ECO:0007669"/>
    <property type="project" value="UniProtKB-KW"/>
</dbReference>
<dbReference type="InterPro" id="IPR004651">
    <property type="entry name" value="HisF"/>
</dbReference>
<evidence type="ECO:0000256" key="10">
    <source>
        <dbReference type="ARBA" id="ARBA00047838"/>
    </source>
</evidence>
<dbReference type="GO" id="GO:0000105">
    <property type="term" value="P:L-histidine biosynthetic process"/>
    <property type="evidence" value="ECO:0007669"/>
    <property type="project" value="UniProtKB-KW"/>
</dbReference>
<evidence type="ECO:0000256" key="5">
    <source>
        <dbReference type="ARBA" id="ARBA00022605"/>
    </source>
</evidence>
<evidence type="ECO:0000256" key="9">
    <source>
        <dbReference type="ARBA" id="ARBA00030264"/>
    </source>
</evidence>
<dbReference type="InterPro" id="IPR050064">
    <property type="entry name" value="IGPS_HisA/HisF"/>
</dbReference>
<evidence type="ECO:0000256" key="11">
    <source>
        <dbReference type="RuleBase" id="RU003657"/>
    </source>
</evidence>
<name>A0AAW5JZ09_9BACT</name>
<dbReference type="RefSeq" id="WP_256181170.1">
    <property type="nucleotide sequence ID" value="NZ_JANFYT010000001.1"/>
</dbReference>
<keyword evidence="7" id="KW-0456">Lyase</keyword>
<comment type="similarity">
    <text evidence="2 11">Belongs to the HisA/HisF family.</text>
</comment>